<evidence type="ECO:0000256" key="1">
    <source>
        <dbReference type="ARBA" id="ARBA00008383"/>
    </source>
</evidence>
<dbReference type="PANTHER" id="PTHR48229">
    <property type="entry name" value="CAIB/BAIF FAMILY ENZYME (AFU_ORTHOLOGUE AFUA_1G05360)-RELATED"/>
    <property type="match status" value="1"/>
</dbReference>
<proteinExistence type="inferred from homology"/>
<dbReference type="GO" id="GO:0003824">
    <property type="term" value="F:catalytic activity"/>
    <property type="evidence" value="ECO:0007669"/>
    <property type="project" value="InterPro"/>
</dbReference>
<dbReference type="SUPFAM" id="SSF89796">
    <property type="entry name" value="CoA-transferase family III (CaiB/BaiF)"/>
    <property type="match status" value="1"/>
</dbReference>
<organism evidence="2 3">
    <name type="scientific">Carpinus fangiana</name>
    <dbReference type="NCBI Taxonomy" id="176857"/>
    <lineage>
        <taxon>Eukaryota</taxon>
        <taxon>Viridiplantae</taxon>
        <taxon>Streptophyta</taxon>
        <taxon>Embryophyta</taxon>
        <taxon>Tracheophyta</taxon>
        <taxon>Spermatophyta</taxon>
        <taxon>Magnoliopsida</taxon>
        <taxon>eudicotyledons</taxon>
        <taxon>Gunneridae</taxon>
        <taxon>Pentapetalae</taxon>
        <taxon>rosids</taxon>
        <taxon>fabids</taxon>
        <taxon>Fagales</taxon>
        <taxon>Betulaceae</taxon>
        <taxon>Carpinus</taxon>
    </lineage>
</organism>
<dbReference type="Proteomes" id="UP000327013">
    <property type="component" value="Unassembled WGS sequence"/>
</dbReference>
<name>A0A5N6KUM4_9ROSI</name>
<gene>
    <name evidence="2" type="ORF">FH972_023040</name>
</gene>
<protein>
    <submittedName>
        <fullName evidence="2">Uncharacterized protein</fullName>
    </submittedName>
</protein>
<dbReference type="PANTHER" id="PTHR48229:SF2">
    <property type="entry name" value="CAIB_BAIF FAMILY PROTEIN"/>
    <property type="match status" value="1"/>
</dbReference>
<dbReference type="Pfam" id="PF02515">
    <property type="entry name" value="CoA_transf_3"/>
    <property type="match status" value="1"/>
</dbReference>
<dbReference type="AlphaFoldDB" id="A0A5N6KUM4"/>
<dbReference type="EMBL" id="VIBQ01000013">
    <property type="protein sequence ID" value="KAB8345988.1"/>
    <property type="molecule type" value="Genomic_DNA"/>
</dbReference>
<dbReference type="OrthoDB" id="5863171at2759"/>
<dbReference type="InterPro" id="IPR003673">
    <property type="entry name" value="CoA-Trfase_fam_III"/>
</dbReference>
<accession>A0A5N6KUM4</accession>
<dbReference type="InterPro" id="IPR052985">
    <property type="entry name" value="CoA-trans_III_biosynth/detox"/>
</dbReference>
<comment type="similarity">
    <text evidence="1">Belongs to the CoA-transferase III family.</text>
</comment>
<comment type="caution">
    <text evidence="2">The sequence shown here is derived from an EMBL/GenBank/DDBJ whole genome shotgun (WGS) entry which is preliminary data.</text>
</comment>
<evidence type="ECO:0000313" key="3">
    <source>
        <dbReference type="Proteomes" id="UP000327013"/>
    </source>
</evidence>
<keyword evidence="3" id="KW-1185">Reference proteome</keyword>
<evidence type="ECO:0000313" key="2">
    <source>
        <dbReference type="EMBL" id="KAB8345988.1"/>
    </source>
</evidence>
<sequence length="155" mass="17545">MRVTASHLPDFDVLHPDLSWGKWNCSLDLRQEGDREKLKALIMEADVVISGYRPGVMEKWGFGPEDVLEMTKDRESGIIVARENCYGWHGPWKDRSGWQQISDTINRYHSTGINGFCGIVDAILRRGEIGGSYLVDVRKHLSNPALSLLIPNRLP</sequence>
<reference evidence="2 3" key="1">
    <citation type="submission" date="2019-06" db="EMBL/GenBank/DDBJ databases">
        <title>A chromosomal-level reference genome of Carpinus fangiana (Coryloideae, Betulaceae).</title>
        <authorList>
            <person name="Yang X."/>
            <person name="Wang Z."/>
            <person name="Zhang L."/>
            <person name="Hao G."/>
            <person name="Liu J."/>
            <person name="Yang Y."/>
        </authorList>
    </citation>
    <scope>NUCLEOTIDE SEQUENCE [LARGE SCALE GENOMIC DNA]</scope>
    <source>
        <strain evidence="2">Cfa_2016G</strain>
        <tissue evidence="2">Leaf</tissue>
    </source>
</reference>
<dbReference type="InterPro" id="IPR023606">
    <property type="entry name" value="CoA-Trfase_III_dom_1_sf"/>
</dbReference>
<dbReference type="Gene3D" id="3.40.50.10540">
    <property type="entry name" value="Crotonobetainyl-coa:carnitine coa-transferase, domain 1"/>
    <property type="match status" value="1"/>
</dbReference>